<feature type="domain" description="WCX" evidence="2">
    <location>
        <begin position="255"/>
        <end position="332"/>
    </location>
</feature>
<dbReference type="RefSeq" id="WP_057711668.1">
    <property type="nucleotide sequence ID" value="NZ_JAAQYH010000019.1"/>
</dbReference>
<comment type="caution">
    <text evidence="3">The sequence shown here is derived from an EMBL/GenBank/DDBJ whole genome shotgun (WGS) entry which is preliminary data.</text>
</comment>
<evidence type="ECO:0000313" key="4">
    <source>
        <dbReference type="EMBL" id="NNA82432.1"/>
    </source>
</evidence>
<evidence type="ECO:0000313" key="5">
    <source>
        <dbReference type="Proteomes" id="UP000535954"/>
    </source>
</evidence>
<dbReference type="Proteomes" id="UP000586252">
    <property type="component" value="Unassembled WGS sequence"/>
</dbReference>
<dbReference type="PANTHER" id="PTHR34580:SF1">
    <property type="entry name" value="PROTEIN PAFC"/>
    <property type="match status" value="1"/>
</dbReference>
<dbReference type="GeneID" id="45735673"/>
<organism evidence="3 5">
    <name type="scientific">Pseudomonas lactis</name>
    <dbReference type="NCBI Taxonomy" id="1615674"/>
    <lineage>
        <taxon>Bacteria</taxon>
        <taxon>Pseudomonadati</taxon>
        <taxon>Pseudomonadota</taxon>
        <taxon>Gammaproteobacteria</taxon>
        <taxon>Pseudomonadales</taxon>
        <taxon>Pseudomonadaceae</taxon>
        <taxon>Pseudomonas</taxon>
    </lineage>
</organism>
<sequence length="336" mass="37920">MPSAKAHSTVNRQWELLRQLPSKSPGITTSEITTRLQSAGYTISKRTIERDLIDLSLMFPLQCNDASAPYGWHWKSGVSVELQGITLTEALSLALVEDAIRPLLPKSMLKVLEQRFSHARQKLKTLGEENHAARWLDKVASVRPDLNLQAPDIPEDILETLQQALLEEKQLHCQYYSAHTDKLSQLTLNPLALVQRGLITYLIGTAHSYTDVRQYAVHRFRELTIMPTATQGLKDFNLQAYLSTDALQFGRTEKISFQAWLSEKQARLLRETPLSVDMALTDIGNGNGYRVTATISDSWQLQWWILSLGDALVVEKPQNLREQIAEKLRSAAAGYE</sequence>
<dbReference type="Pfam" id="PF25583">
    <property type="entry name" value="WCX"/>
    <property type="match status" value="1"/>
</dbReference>
<dbReference type="InterPro" id="IPR051534">
    <property type="entry name" value="CBASS_pafABC_assoc_protein"/>
</dbReference>
<dbReference type="EMBL" id="JAAQYI010000017">
    <property type="protein sequence ID" value="NNA82432.1"/>
    <property type="molecule type" value="Genomic_DNA"/>
</dbReference>
<proteinExistence type="predicted"/>
<dbReference type="InterPro" id="IPR026881">
    <property type="entry name" value="WYL_dom"/>
</dbReference>
<evidence type="ECO:0000259" key="1">
    <source>
        <dbReference type="Pfam" id="PF13280"/>
    </source>
</evidence>
<dbReference type="AlphaFoldDB" id="A0A7Y1QE00"/>
<evidence type="ECO:0000313" key="6">
    <source>
        <dbReference type="Proteomes" id="UP000586252"/>
    </source>
</evidence>
<dbReference type="PANTHER" id="PTHR34580">
    <property type="match status" value="1"/>
</dbReference>
<evidence type="ECO:0000313" key="3">
    <source>
        <dbReference type="EMBL" id="NNA76623.1"/>
    </source>
</evidence>
<reference evidence="5 6" key="1">
    <citation type="journal article" date="2020" name="Front. Microbiol.">
        <title>Genetic Organization of the aprX-lipA2 Operon Affects the Proteolytic Potential of Pseudomonas Species in Milk.</title>
        <authorList>
            <person name="Maier C."/>
            <person name="Huptas C."/>
            <person name="von Neubeck M."/>
            <person name="Scherer S."/>
            <person name="Wenning M."/>
            <person name="Lucking G."/>
        </authorList>
    </citation>
    <scope>NUCLEOTIDE SEQUENCE [LARGE SCALE GENOMIC DNA]</scope>
    <source>
        <strain evidence="4 6">WS 5404</strain>
        <strain evidence="3 5">WS 5405</strain>
    </source>
</reference>
<feature type="domain" description="WYL" evidence="1">
    <location>
        <begin position="157"/>
        <end position="225"/>
    </location>
</feature>
<dbReference type="EMBL" id="JAAQYH010000019">
    <property type="protein sequence ID" value="NNA76623.1"/>
    <property type="molecule type" value="Genomic_DNA"/>
</dbReference>
<dbReference type="Pfam" id="PF13280">
    <property type="entry name" value="WYL"/>
    <property type="match status" value="1"/>
</dbReference>
<dbReference type="Proteomes" id="UP000535954">
    <property type="component" value="Unassembled WGS sequence"/>
</dbReference>
<evidence type="ECO:0000259" key="2">
    <source>
        <dbReference type="Pfam" id="PF25583"/>
    </source>
</evidence>
<gene>
    <name evidence="3" type="ORF">HBO13_28720</name>
    <name evidence="4" type="ORF">HBO30_27340</name>
</gene>
<name>A0A7Y1QE00_9PSED</name>
<dbReference type="PROSITE" id="PS52050">
    <property type="entry name" value="WYL"/>
    <property type="match status" value="1"/>
</dbReference>
<accession>A0A7Y1QE00</accession>
<protein>
    <submittedName>
        <fullName evidence="3">WYL domain-containing protein</fullName>
    </submittedName>
</protein>
<dbReference type="InterPro" id="IPR057727">
    <property type="entry name" value="WCX_dom"/>
</dbReference>